<evidence type="ECO:0000256" key="2">
    <source>
        <dbReference type="ARBA" id="ARBA00004496"/>
    </source>
</evidence>
<evidence type="ECO:0000256" key="9">
    <source>
        <dbReference type="ARBA" id="ARBA00049961"/>
    </source>
</evidence>
<dbReference type="GO" id="GO:0005975">
    <property type="term" value="P:carbohydrate metabolic process"/>
    <property type="evidence" value="ECO:0007669"/>
    <property type="project" value="InterPro"/>
</dbReference>
<accession>A0A4C1Z419</accession>
<gene>
    <name evidence="12" type="primary">Gnpda1</name>
    <name evidence="12" type="ORF">EVAR_98866_1</name>
</gene>
<dbReference type="HAMAP" id="MF_01241">
    <property type="entry name" value="GlcN6P_deamin"/>
    <property type="match status" value="1"/>
</dbReference>
<dbReference type="OrthoDB" id="7663298at2759"/>
<dbReference type="AlphaFoldDB" id="A0A4C1Z419"/>
<comment type="pathway">
    <text evidence="3">Nucleotide-sugar biosynthesis; UDP-N-acetyl-alpha-D-glucosamine biosynthesis; alpha-D-glucosamine 6-phosphate from D-fructose 6-phosphate: step 1/1.</text>
</comment>
<dbReference type="NCBIfam" id="TIGR00502">
    <property type="entry name" value="nagB"/>
    <property type="match status" value="1"/>
</dbReference>
<comment type="subunit">
    <text evidence="5 10">Homohexamer.</text>
</comment>
<dbReference type="GO" id="GO:0004342">
    <property type="term" value="F:glucosamine-6-phosphate deaminase activity"/>
    <property type="evidence" value="ECO:0007669"/>
    <property type="project" value="UniProtKB-UniRule"/>
</dbReference>
<dbReference type="GO" id="GO:0006046">
    <property type="term" value="P:N-acetylglucosamine catabolic process"/>
    <property type="evidence" value="ECO:0007669"/>
    <property type="project" value="TreeGrafter"/>
</dbReference>
<protein>
    <recommendedName>
        <fullName evidence="10">Glucosamine-6-phosphate isomerase</fullName>
        <ecNumber evidence="10">3.5.99.6</ecNumber>
    </recommendedName>
    <alternativeName>
        <fullName evidence="10">Glucosamine-6-phosphate isomerase</fullName>
    </alternativeName>
</protein>
<evidence type="ECO:0000256" key="1">
    <source>
        <dbReference type="ARBA" id="ARBA00000644"/>
    </source>
</evidence>
<dbReference type="FunFam" id="3.40.50.1360:FF:000004">
    <property type="entry name" value="Glucosamine-6-phosphate isomerase"/>
    <property type="match status" value="1"/>
</dbReference>
<comment type="similarity">
    <text evidence="4 10">Belongs to the glucosamine/galactosamine-6-phosphate isomerase family.</text>
</comment>
<reference evidence="12 13" key="1">
    <citation type="journal article" date="2019" name="Commun. Biol.">
        <title>The bagworm genome reveals a unique fibroin gene that provides high tensile strength.</title>
        <authorList>
            <person name="Kono N."/>
            <person name="Nakamura H."/>
            <person name="Ohtoshi R."/>
            <person name="Tomita M."/>
            <person name="Numata K."/>
            <person name="Arakawa K."/>
        </authorList>
    </citation>
    <scope>NUCLEOTIDE SEQUENCE [LARGE SCALE GENOMIC DNA]</scope>
</reference>
<dbReference type="GO" id="GO:0019262">
    <property type="term" value="P:N-acetylneuraminate catabolic process"/>
    <property type="evidence" value="ECO:0007669"/>
    <property type="project" value="TreeGrafter"/>
</dbReference>
<proteinExistence type="inferred from homology"/>
<dbReference type="InterPro" id="IPR037171">
    <property type="entry name" value="NagB/RpiA_transferase-like"/>
</dbReference>
<comment type="caution">
    <text evidence="12">The sequence shown here is derived from an EMBL/GenBank/DDBJ whole genome shotgun (WGS) entry which is preliminary data.</text>
</comment>
<comment type="function">
    <text evidence="9">Catalyzes the reversible conversion of alpha-D-glucosamine 6-phosphate (GlcN-6P) into beta-D-fructose 6-phosphate (Fru-6P) and ammonium ion, a regulatory reaction step in de novo uridine diphosphate-N-acetyl-alpha-D-glucosamine (UDP-GlcNAc) biosynthesis via hexosamine pathway.</text>
</comment>
<organism evidence="12 13">
    <name type="scientific">Eumeta variegata</name>
    <name type="common">Bagworm moth</name>
    <name type="synonym">Eumeta japonica</name>
    <dbReference type="NCBI Taxonomy" id="151549"/>
    <lineage>
        <taxon>Eukaryota</taxon>
        <taxon>Metazoa</taxon>
        <taxon>Ecdysozoa</taxon>
        <taxon>Arthropoda</taxon>
        <taxon>Hexapoda</taxon>
        <taxon>Insecta</taxon>
        <taxon>Pterygota</taxon>
        <taxon>Neoptera</taxon>
        <taxon>Endopterygota</taxon>
        <taxon>Lepidoptera</taxon>
        <taxon>Glossata</taxon>
        <taxon>Ditrysia</taxon>
        <taxon>Tineoidea</taxon>
        <taxon>Psychidae</taxon>
        <taxon>Oiketicinae</taxon>
        <taxon>Eumeta</taxon>
    </lineage>
</organism>
<evidence type="ECO:0000313" key="13">
    <source>
        <dbReference type="Proteomes" id="UP000299102"/>
    </source>
</evidence>
<dbReference type="Pfam" id="PF01182">
    <property type="entry name" value="Glucosamine_iso"/>
    <property type="match status" value="1"/>
</dbReference>
<keyword evidence="8 10" id="KW-0119">Carbohydrate metabolism</keyword>
<dbReference type="CDD" id="cd01399">
    <property type="entry name" value="GlcN6P_deaminase"/>
    <property type="match status" value="1"/>
</dbReference>
<dbReference type="InterPro" id="IPR004547">
    <property type="entry name" value="Glucosamine6P_isomerase"/>
</dbReference>
<dbReference type="PROSITE" id="PS01161">
    <property type="entry name" value="GLC_GALNAC_ISOMERASE"/>
    <property type="match status" value="1"/>
</dbReference>
<sequence length="279" mass="31385">MRLIILENAEVVADWAARFVMQRINEFAPGPGRPFVLGLPTGGTPLGMYRRLIDFYREGRLSFRHVVTFNMDEYVGLPRDHPESYHFYMWNEFFKHIDIEPGNAHVLDGNASDLPAECARFELLMREAGGVNLFVGGIGPDGHIAFNEPGSSLVSRTRVKTLAYDTLEANKRFFGNDITKVPRQALTVGVGTVMDAQEVMILITGAHKSLALAKAVEEGVNHMWTVSAFQQHPQTLFVCDEDATLELRVKTVKYFKVSKCELRSRAGNAIAHLHFVHRR</sequence>
<dbReference type="GO" id="GO:0016853">
    <property type="term" value="F:isomerase activity"/>
    <property type="evidence" value="ECO:0007669"/>
    <property type="project" value="UniProtKB-KW"/>
</dbReference>
<evidence type="ECO:0000256" key="10">
    <source>
        <dbReference type="RuleBase" id="RU361197"/>
    </source>
</evidence>
<evidence type="ECO:0000313" key="12">
    <source>
        <dbReference type="EMBL" id="GBP83521.1"/>
    </source>
</evidence>
<evidence type="ECO:0000256" key="4">
    <source>
        <dbReference type="ARBA" id="ARBA00005526"/>
    </source>
</evidence>
<keyword evidence="13" id="KW-1185">Reference proteome</keyword>
<dbReference type="EC" id="3.5.99.6" evidence="10"/>
<dbReference type="PANTHER" id="PTHR11280:SF5">
    <property type="entry name" value="GLUCOSAMINE-6-PHOSPHATE ISOMERASE"/>
    <property type="match status" value="1"/>
</dbReference>
<dbReference type="InterPro" id="IPR018321">
    <property type="entry name" value="Glucosamine6P_isomerase_CS"/>
</dbReference>
<dbReference type="InterPro" id="IPR006148">
    <property type="entry name" value="Glc/Gal-6P_isomerase"/>
</dbReference>
<keyword evidence="7 10" id="KW-0378">Hydrolase</keyword>
<comment type="subcellular location">
    <subcellularLocation>
        <location evidence="2 10">Cytoplasm</location>
    </subcellularLocation>
</comment>
<feature type="domain" description="Glucosamine/galactosamine-6-phosphate isomerase" evidence="11">
    <location>
        <begin position="8"/>
        <end position="232"/>
    </location>
</feature>
<dbReference type="SUPFAM" id="SSF100950">
    <property type="entry name" value="NagB/RpiA/CoA transferase-like"/>
    <property type="match status" value="1"/>
</dbReference>
<dbReference type="GO" id="GO:0042802">
    <property type="term" value="F:identical protein binding"/>
    <property type="evidence" value="ECO:0007669"/>
    <property type="project" value="TreeGrafter"/>
</dbReference>
<evidence type="ECO:0000256" key="8">
    <source>
        <dbReference type="ARBA" id="ARBA00023277"/>
    </source>
</evidence>
<dbReference type="Gene3D" id="3.40.50.1360">
    <property type="match status" value="1"/>
</dbReference>
<dbReference type="STRING" id="151549.A0A4C1Z419"/>
<evidence type="ECO:0000256" key="6">
    <source>
        <dbReference type="ARBA" id="ARBA00022490"/>
    </source>
</evidence>
<comment type="catalytic activity">
    <reaction evidence="1 10">
        <text>alpha-D-glucosamine 6-phosphate + H2O = beta-D-fructose 6-phosphate + NH4(+)</text>
        <dbReference type="Rhea" id="RHEA:12172"/>
        <dbReference type="ChEBI" id="CHEBI:15377"/>
        <dbReference type="ChEBI" id="CHEBI:28938"/>
        <dbReference type="ChEBI" id="CHEBI:57634"/>
        <dbReference type="ChEBI" id="CHEBI:75989"/>
        <dbReference type="EC" id="3.5.99.6"/>
    </reaction>
</comment>
<keyword evidence="6 10" id="KW-0963">Cytoplasm</keyword>
<dbReference type="EMBL" id="BGZK01001625">
    <property type="protein sequence ID" value="GBP83521.1"/>
    <property type="molecule type" value="Genomic_DNA"/>
</dbReference>
<dbReference type="GO" id="GO:0006043">
    <property type="term" value="P:glucosamine catabolic process"/>
    <property type="evidence" value="ECO:0007669"/>
    <property type="project" value="TreeGrafter"/>
</dbReference>
<dbReference type="Proteomes" id="UP000299102">
    <property type="component" value="Unassembled WGS sequence"/>
</dbReference>
<dbReference type="GO" id="GO:0005737">
    <property type="term" value="C:cytoplasm"/>
    <property type="evidence" value="ECO:0007669"/>
    <property type="project" value="UniProtKB-SubCell"/>
</dbReference>
<name>A0A4C1Z419_EUMVA</name>
<keyword evidence="12" id="KW-0413">Isomerase</keyword>
<evidence type="ECO:0000256" key="7">
    <source>
        <dbReference type="ARBA" id="ARBA00022801"/>
    </source>
</evidence>
<evidence type="ECO:0000256" key="5">
    <source>
        <dbReference type="ARBA" id="ARBA00011643"/>
    </source>
</evidence>
<evidence type="ECO:0000259" key="11">
    <source>
        <dbReference type="Pfam" id="PF01182"/>
    </source>
</evidence>
<evidence type="ECO:0000256" key="3">
    <source>
        <dbReference type="ARBA" id="ARBA00004775"/>
    </source>
</evidence>
<dbReference type="PANTHER" id="PTHR11280">
    <property type="entry name" value="GLUCOSAMINE-6-PHOSPHATE ISOMERASE"/>
    <property type="match status" value="1"/>
</dbReference>